<organism evidence="1 2">
    <name type="scientific">Arthrobacter russicus</name>
    <dbReference type="NCBI Taxonomy" id="172040"/>
    <lineage>
        <taxon>Bacteria</taxon>
        <taxon>Bacillati</taxon>
        <taxon>Actinomycetota</taxon>
        <taxon>Actinomycetes</taxon>
        <taxon>Micrococcales</taxon>
        <taxon>Micrococcaceae</taxon>
        <taxon>Arthrobacter</taxon>
    </lineage>
</organism>
<evidence type="ECO:0000313" key="1">
    <source>
        <dbReference type="EMBL" id="MDR6268557.1"/>
    </source>
</evidence>
<evidence type="ECO:0000313" key="2">
    <source>
        <dbReference type="Proteomes" id="UP001185069"/>
    </source>
</evidence>
<accession>A0ABU1J7Z7</accession>
<gene>
    <name evidence="1" type="ORF">JOE69_000795</name>
</gene>
<sequence length="130" mass="13767">MIEFVFLGVLLLLPVLYLIVALAQLQGAAFAAAGAADQAGKVYVREATQESAELRAEQAVLLAMRDFGLQPEQAELRIACEPADCQAAGTRVTVVITVRVPLPLLPSLPGFDRTGVSLAASASQMVGRFR</sequence>
<comment type="caution">
    <text evidence="1">The sequence shown here is derived from an EMBL/GenBank/DDBJ whole genome shotgun (WGS) entry which is preliminary data.</text>
</comment>
<evidence type="ECO:0008006" key="3">
    <source>
        <dbReference type="Google" id="ProtNLM"/>
    </source>
</evidence>
<name>A0ABU1J7Z7_9MICC</name>
<reference evidence="1 2" key="1">
    <citation type="submission" date="2023-07" db="EMBL/GenBank/DDBJ databases">
        <title>Sequencing the genomes of 1000 actinobacteria strains.</title>
        <authorList>
            <person name="Klenk H.-P."/>
        </authorList>
    </citation>
    <scope>NUCLEOTIDE SEQUENCE [LARGE SCALE GENOMIC DNA]</scope>
    <source>
        <strain evidence="1 2">DSM 14555</strain>
    </source>
</reference>
<dbReference type="RefSeq" id="WP_309796273.1">
    <property type="nucleotide sequence ID" value="NZ_BAAAHY010000006.1"/>
</dbReference>
<protein>
    <recommendedName>
        <fullName evidence="3">Pilus assembly protein TadE</fullName>
    </recommendedName>
</protein>
<dbReference type="Proteomes" id="UP001185069">
    <property type="component" value="Unassembled WGS sequence"/>
</dbReference>
<dbReference type="EMBL" id="JAVDQF010000001">
    <property type="protein sequence ID" value="MDR6268557.1"/>
    <property type="molecule type" value="Genomic_DNA"/>
</dbReference>
<proteinExistence type="predicted"/>
<keyword evidence="2" id="KW-1185">Reference proteome</keyword>